<feature type="region of interest" description="Disordered" evidence="1">
    <location>
        <begin position="131"/>
        <end position="181"/>
    </location>
</feature>
<dbReference type="InterPro" id="IPR016024">
    <property type="entry name" value="ARM-type_fold"/>
</dbReference>
<protein>
    <submittedName>
        <fullName evidence="2">Uncharacterized protein</fullName>
    </submittedName>
</protein>
<dbReference type="PANTHER" id="PTHR46578:SF2">
    <property type="entry name" value="ARM-REPEAT_TETRATRICOPEPTIDE REPEAT (TPR)-LIKE PROTEIN"/>
    <property type="match status" value="1"/>
</dbReference>
<dbReference type="SUPFAM" id="SSF48371">
    <property type="entry name" value="ARM repeat"/>
    <property type="match status" value="1"/>
</dbReference>
<sequence>MWGGFVNENSPAGVGLLRKICQHKLGRGPVSACSGMVEALCNIARSSDDWQYMMATECLLWLLQDPNTSHKVVDKAVPTLMDLAELTDLRDHKKLGDSINKVPDYAERLVKKQMRAAWLFREAALKHGGARRKGEEREVYGNESDDSEWETASGSDTGDDGRDHMGLDDEEEEKEEAMERVEEEISLVIRMRKLVLKV</sequence>
<evidence type="ECO:0000313" key="2">
    <source>
        <dbReference type="EMBL" id="KAG2309909.1"/>
    </source>
</evidence>
<dbReference type="EMBL" id="JAAMPC010000005">
    <property type="protein sequence ID" value="KAG2309909.1"/>
    <property type="molecule type" value="Genomic_DNA"/>
</dbReference>
<dbReference type="Proteomes" id="UP000886595">
    <property type="component" value="Unassembled WGS sequence"/>
</dbReference>
<reference evidence="2 3" key="1">
    <citation type="submission" date="2020-02" db="EMBL/GenBank/DDBJ databases">
        <authorList>
            <person name="Ma Q."/>
            <person name="Huang Y."/>
            <person name="Song X."/>
            <person name="Pei D."/>
        </authorList>
    </citation>
    <scope>NUCLEOTIDE SEQUENCE [LARGE SCALE GENOMIC DNA]</scope>
    <source>
        <strain evidence="2">Sxm20200214</strain>
        <tissue evidence="2">Leaf</tissue>
    </source>
</reference>
<feature type="compositionally biased region" description="Acidic residues" evidence="1">
    <location>
        <begin position="168"/>
        <end position="181"/>
    </location>
</feature>
<organism evidence="2 3">
    <name type="scientific">Brassica carinata</name>
    <name type="common">Ethiopian mustard</name>
    <name type="synonym">Abyssinian cabbage</name>
    <dbReference type="NCBI Taxonomy" id="52824"/>
    <lineage>
        <taxon>Eukaryota</taxon>
        <taxon>Viridiplantae</taxon>
        <taxon>Streptophyta</taxon>
        <taxon>Embryophyta</taxon>
        <taxon>Tracheophyta</taxon>
        <taxon>Spermatophyta</taxon>
        <taxon>Magnoliopsida</taxon>
        <taxon>eudicotyledons</taxon>
        <taxon>Gunneridae</taxon>
        <taxon>Pentapetalae</taxon>
        <taxon>rosids</taxon>
        <taxon>malvids</taxon>
        <taxon>Brassicales</taxon>
        <taxon>Brassicaceae</taxon>
        <taxon>Brassiceae</taxon>
        <taxon>Brassica</taxon>
    </lineage>
</organism>
<evidence type="ECO:0000313" key="3">
    <source>
        <dbReference type="Proteomes" id="UP000886595"/>
    </source>
</evidence>
<dbReference type="AlphaFoldDB" id="A0A8X8APW6"/>
<proteinExistence type="predicted"/>
<dbReference type="PANTHER" id="PTHR46578">
    <property type="entry name" value="ARM-REPEAT/TETRATRICOPEPTIDE REPEAT (TPR)-LIKE PROTEIN"/>
    <property type="match status" value="1"/>
</dbReference>
<accession>A0A8X8APW6</accession>
<name>A0A8X8APW6_BRACI</name>
<comment type="caution">
    <text evidence="2">The sequence shown here is derived from an EMBL/GenBank/DDBJ whole genome shotgun (WGS) entry which is preliminary data.</text>
</comment>
<evidence type="ECO:0000256" key="1">
    <source>
        <dbReference type="SAM" id="MobiDB-lite"/>
    </source>
</evidence>
<gene>
    <name evidence="2" type="ORF">Bca52824_021466</name>
</gene>
<dbReference type="OrthoDB" id="1872379at2759"/>
<keyword evidence="3" id="KW-1185">Reference proteome</keyword>